<proteinExistence type="predicted"/>
<dbReference type="Proteomes" id="UP000005317">
    <property type="component" value="Unassembled WGS sequence"/>
</dbReference>
<feature type="domain" description="HPP transmembrane region" evidence="2">
    <location>
        <begin position="19"/>
        <end position="172"/>
    </location>
</feature>
<accession>A0A656HAR3</accession>
<feature type="transmembrane region" description="Helical" evidence="1">
    <location>
        <begin position="148"/>
        <end position="166"/>
    </location>
</feature>
<evidence type="ECO:0000313" key="3">
    <source>
        <dbReference type="EMBL" id="EIJ33397.1"/>
    </source>
</evidence>
<dbReference type="PANTHER" id="PTHR33741:SF5">
    <property type="entry name" value="TRANSMEMBRANE PROTEIN DDB_G0269096-RELATED"/>
    <property type="match status" value="1"/>
</dbReference>
<dbReference type="InterPro" id="IPR007065">
    <property type="entry name" value="HPP"/>
</dbReference>
<gene>
    <name evidence="3" type="ORF">Thini_0761</name>
</gene>
<dbReference type="Pfam" id="PF04982">
    <property type="entry name" value="TM_HPP"/>
    <property type="match status" value="1"/>
</dbReference>
<dbReference type="InterPro" id="IPR058581">
    <property type="entry name" value="TM_HPP"/>
</dbReference>
<organism evidence="3 4">
    <name type="scientific">Thiothrix nivea (strain ATCC 35100 / DSM 5205 / JP2)</name>
    <dbReference type="NCBI Taxonomy" id="870187"/>
    <lineage>
        <taxon>Bacteria</taxon>
        <taxon>Pseudomonadati</taxon>
        <taxon>Pseudomonadota</taxon>
        <taxon>Gammaproteobacteria</taxon>
        <taxon>Thiotrichales</taxon>
        <taxon>Thiotrichaceae</taxon>
        <taxon>Thiothrix</taxon>
    </lineage>
</organism>
<dbReference type="OrthoDB" id="9811720at2"/>
<keyword evidence="1" id="KW-0812">Transmembrane</keyword>
<dbReference type="AlphaFoldDB" id="A0A656HAR3"/>
<evidence type="ECO:0000259" key="2">
    <source>
        <dbReference type="Pfam" id="PF04982"/>
    </source>
</evidence>
<feature type="transmembrane region" description="Helical" evidence="1">
    <location>
        <begin position="50"/>
        <end position="68"/>
    </location>
</feature>
<dbReference type="PANTHER" id="PTHR33741">
    <property type="entry name" value="TRANSMEMBRANE PROTEIN DDB_G0269096-RELATED"/>
    <property type="match status" value="1"/>
</dbReference>
<dbReference type="EMBL" id="JH651384">
    <property type="protein sequence ID" value="EIJ33397.1"/>
    <property type="molecule type" value="Genomic_DNA"/>
</dbReference>
<keyword evidence="1" id="KW-0472">Membrane</keyword>
<sequence length="179" mass="18764">MSIKREFLSLLALERNDHLEKWISALGGLVSLIGILLISHAGLGVEGASTLVASMGASAVLLFAVPHGPLSQPWPVLGGHGISALIGITCANLIHDPILAAGLAVALAIGAMHYLNCIHPPGGATALSAVIGGEAVHQLGYQYLLTPVMLNAVTILLIAVLFNYPFHWRRYPAAFKRPA</sequence>
<protein>
    <submittedName>
        <fullName evidence="3">HPP family protein</fullName>
    </submittedName>
</protein>
<keyword evidence="4" id="KW-1185">Reference proteome</keyword>
<dbReference type="RefSeq" id="WP_002707349.1">
    <property type="nucleotide sequence ID" value="NZ_JH651384.1"/>
</dbReference>
<feature type="transmembrane region" description="Helical" evidence="1">
    <location>
        <begin position="22"/>
        <end position="43"/>
    </location>
</feature>
<evidence type="ECO:0000256" key="1">
    <source>
        <dbReference type="SAM" id="Phobius"/>
    </source>
</evidence>
<name>A0A656HAR3_THINJ</name>
<keyword evidence="1" id="KW-1133">Transmembrane helix</keyword>
<evidence type="ECO:0000313" key="4">
    <source>
        <dbReference type="Proteomes" id="UP000005317"/>
    </source>
</evidence>
<reference evidence="4" key="1">
    <citation type="journal article" date="2011" name="Stand. Genomic Sci.">
        <title>Genome sequence of the filamentous, gliding Thiothrix nivea neotype strain (JP2(T)).</title>
        <authorList>
            <person name="Lapidus A."/>
            <person name="Nolan M."/>
            <person name="Lucas S."/>
            <person name="Glavina Del Rio T."/>
            <person name="Tice H."/>
            <person name="Cheng J.F."/>
            <person name="Tapia R."/>
            <person name="Han C."/>
            <person name="Goodwin L."/>
            <person name="Pitluck S."/>
            <person name="Liolios K."/>
            <person name="Pagani I."/>
            <person name="Ivanova N."/>
            <person name="Huntemann M."/>
            <person name="Mavromatis K."/>
            <person name="Mikhailova N."/>
            <person name="Pati A."/>
            <person name="Chen A."/>
            <person name="Palaniappan K."/>
            <person name="Land M."/>
            <person name="Brambilla E.M."/>
            <person name="Rohde M."/>
            <person name="Abt B."/>
            <person name="Verbarg S."/>
            <person name="Goker M."/>
            <person name="Bristow J."/>
            <person name="Eisen J.A."/>
            <person name="Markowitz V."/>
            <person name="Hugenholtz P."/>
            <person name="Kyrpides N.C."/>
            <person name="Klenk H.P."/>
            <person name="Woyke T."/>
        </authorList>
    </citation>
    <scope>NUCLEOTIDE SEQUENCE [LARGE SCALE GENOMIC DNA]</scope>
    <source>
        <strain evidence="4">ATCC 35100 / DSM 5205 / JP2</strain>
    </source>
</reference>